<feature type="transmembrane region" description="Helical" evidence="2">
    <location>
        <begin position="100"/>
        <end position="122"/>
    </location>
</feature>
<feature type="transmembrane region" description="Helical" evidence="2">
    <location>
        <begin position="282"/>
        <end position="302"/>
    </location>
</feature>
<dbReference type="Pfam" id="PF00892">
    <property type="entry name" value="EamA"/>
    <property type="match status" value="2"/>
</dbReference>
<gene>
    <name evidence="4" type="ORF">RIF25_04280</name>
</gene>
<dbReference type="GO" id="GO:0016020">
    <property type="term" value="C:membrane"/>
    <property type="evidence" value="ECO:0007669"/>
    <property type="project" value="InterPro"/>
</dbReference>
<sequence length="328" mass="34578">MSRQRPQGIVLGLVLGLAVMAVSTAAILVRWATLWAASLGIESSYTKGIGFSFFLAAGRLGIAALLLLPQFIKTTAPVLASLWQRSPGSNIPKPNSPPPLAISAYGWGLMAGFCLAAHFGLWFSSLNYTSIVASTTLVTTTPIWTALIQYLWQGKRLTWGTMCGITVACGGGLLIGLGEKAGDLAPQPLLGNGLALLAAWAVSFYFISGEQAQAQGLSIRHYTAIANTSAALILLPLPPLLGVSYGGWPGEIYGVLLLLALIPQLIGHTSLNWAIRWLAPTWVTLAVLAEPIAASALAFWVFGERPGLVLVFGGALILFGVGFAVIRR</sequence>
<feature type="transmembrane region" description="Helical" evidence="2">
    <location>
        <begin position="308"/>
        <end position="326"/>
    </location>
</feature>
<feature type="domain" description="EamA" evidence="3">
    <location>
        <begin position="190"/>
        <end position="324"/>
    </location>
</feature>
<feature type="transmembrane region" description="Helical" evidence="2">
    <location>
        <begin position="159"/>
        <end position="177"/>
    </location>
</feature>
<evidence type="ECO:0000313" key="5">
    <source>
        <dbReference type="Proteomes" id="UP001268256"/>
    </source>
</evidence>
<keyword evidence="2" id="KW-1133">Transmembrane helix</keyword>
<feature type="domain" description="EamA" evidence="3">
    <location>
        <begin position="37"/>
        <end position="175"/>
    </location>
</feature>
<protein>
    <submittedName>
        <fullName evidence="4">DMT family transporter</fullName>
    </submittedName>
</protein>
<dbReference type="PANTHER" id="PTHR22911">
    <property type="entry name" value="ACYL-MALONYL CONDENSING ENZYME-RELATED"/>
    <property type="match status" value="1"/>
</dbReference>
<organism evidence="4 5">
    <name type="scientific">Pseudocalidococcus azoricus BACA0444</name>
    <dbReference type="NCBI Taxonomy" id="2918990"/>
    <lineage>
        <taxon>Bacteria</taxon>
        <taxon>Bacillati</taxon>
        <taxon>Cyanobacteriota</taxon>
        <taxon>Cyanophyceae</taxon>
        <taxon>Acaryochloridales</taxon>
        <taxon>Thermosynechococcaceae</taxon>
        <taxon>Pseudocalidococcus</taxon>
        <taxon>Pseudocalidococcus azoricus</taxon>
    </lineage>
</organism>
<dbReference type="PANTHER" id="PTHR22911:SF76">
    <property type="entry name" value="EAMA DOMAIN-CONTAINING PROTEIN"/>
    <property type="match status" value="1"/>
</dbReference>
<feature type="transmembrane region" description="Helical" evidence="2">
    <location>
        <begin position="128"/>
        <end position="152"/>
    </location>
</feature>
<evidence type="ECO:0000313" key="4">
    <source>
        <dbReference type="EMBL" id="MDS3860020.1"/>
    </source>
</evidence>
<dbReference type="InterPro" id="IPR000620">
    <property type="entry name" value="EamA_dom"/>
</dbReference>
<evidence type="ECO:0000259" key="3">
    <source>
        <dbReference type="Pfam" id="PF00892"/>
    </source>
</evidence>
<comment type="caution">
    <text evidence="4">The sequence shown here is derived from an EMBL/GenBank/DDBJ whole genome shotgun (WGS) entry which is preliminary data.</text>
</comment>
<keyword evidence="5" id="KW-1185">Reference proteome</keyword>
<reference evidence="5" key="1">
    <citation type="submission" date="2023-07" db="EMBL/GenBank/DDBJ databases">
        <authorList>
            <person name="Luz R."/>
            <person name="Cordeiro R."/>
            <person name="Fonseca A."/>
            <person name="Goncalves V."/>
        </authorList>
    </citation>
    <scope>NUCLEOTIDE SEQUENCE [LARGE SCALE GENOMIC DNA]</scope>
    <source>
        <strain evidence="5">BACA0444</strain>
    </source>
</reference>
<keyword evidence="2" id="KW-0812">Transmembrane</keyword>
<accession>A0AAE4FS94</accession>
<evidence type="ECO:0000256" key="2">
    <source>
        <dbReference type="SAM" id="Phobius"/>
    </source>
</evidence>
<dbReference type="EMBL" id="JAVMIP010000002">
    <property type="protein sequence ID" value="MDS3860020.1"/>
    <property type="molecule type" value="Genomic_DNA"/>
</dbReference>
<dbReference type="RefSeq" id="WP_322877307.1">
    <property type="nucleotide sequence ID" value="NZ_JAVMIP010000002.1"/>
</dbReference>
<feature type="transmembrane region" description="Helical" evidence="2">
    <location>
        <begin position="219"/>
        <end position="240"/>
    </location>
</feature>
<dbReference type="AlphaFoldDB" id="A0AAE4FS94"/>
<comment type="similarity">
    <text evidence="1">Belongs to the EamA transporter family.</text>
</comment>
<feature type="transmembrane region" description="Helical" evidence="2">
    <location>
        <begin position="189"/>
        <end position="207"/>
    </location>
</feature>
<keyword evidence="2" id="KW-0472">Membrane</keyword>
<dbReference type="InterPro" id="IPR037185">
    <property type="entry name" value="EmrE-like"/>
</dbReference>
<evidence type="ECO:0000256" key="1">
    <source>
        <dbReference type="ARBA" id="ARBA00007362"/>
    </source>
</evidence>
<feature type="transmembrane region" description="Helical" evidence="2">
    <location>
        <begin position="252"/>
        <end position="275"/>
    </location>
</feature>
<dbReference type="Proteomes" id="UP001268256">
    <property type="component" value="Unassembled WGS sequence"/>
</dbReference>
<name>A0AAE4FS94_9CYAN</name>
<proteinExistence type="inferred from homology"/>
<dbReference type="SUPFAM" id="SSF103481">
    <property type="entry name" value="Multidrug resistance efflux transporter EmrE"/>
    <property type="match status" value="2"/>
</dbReference>
<feature type="transmembrane region" description="Helical" evidence="2">
    <location>
        <begin position="49"/>
        <end position="68"/>
    </location>
</feature>